<dbReference type="KEGG" id="smiz:4412673_00582"/>
<dbReference type="EMBL" id="LT906468">
    <property type="protein sequence ID" value="SNV42005.1"/>
    <property type="molecule type" value="Genomic_DNA"/>
</dbReference>
<evidence type="ECO:0000313" key="1">
    <source>
        <dbReference type="EMBL" id="SNV42005.1"/>
    </source>
</evidence>
<reference evidence="1 2" key="1">
    <citation type="submission" date="2017-06" db="EMBL/GenBank/DDBJ databases">
        <authorList>
            <consortium name="Pathogen Informatics"/>
        </authorList>
    </citation>
    <scope>NUCLEOTIDE SEQUENCE [LARGE SCALE GENOMIC DNA]</scope>
    <source>
        <strain evidence="1 2">NCTC12149</strain>
    </source>
</reference>
<protein>
    <submittedName>
        <fullName evidence="1">Uncharacterized protein</fullName>
    </submittedName>
</protein>
<proteinExistence type="predicted"/>
<dbReference type="Proteomes" id="UP000215355">
    <property type="component" value="Chromosome 1"/>
</dbReference>
<accession>A0AAJ5BZ10</accession>
<evidence type="ECO:0000313" key="2">
    <source>
        <dbReference type="Proteomes" id="UP000215355"/>
    </source>
</evidence>
<sequence>MPFIFSKSSLFILAACPKTEIKIIFCTYNSWLEILFKDLLKSIEPIPNTVPRKKSSNKQ</sequence>
<name>A0AAJ5BZ10_9SPHI</name>
<dbReference type="AlphaFoldDB" id="A0AAJ5BZ10"/>
<organism evidence="1 2">
    <name type="scientific">Sphingobacterium mizutaii</name>
    <dbReference type="NCBI Taxonomy" id="1010"/>
    <lineage>
        <taxon>Bacteria</taxon>
        <taxon>Pseudomonadati</taxon>
        <taxon>Bacteroidota</taxon>
        <taxon>Sphingobacteriia</taxon>
        <taxon>Sphingobacteriales</taxon>
        <taxon>Sphingobacteriaceae</taxon>
        <taxon>Sphingobacterium</taxon>
    </lineage>
</organism>
<gene>
    <name evidence="1" type="ORF">SAMEA4412673_00582</name>
</gene>